<dbReference type="Pfam" id="PF00013">
    <property type="entry name" value="KH_1"/>
    <property type="match status" value="1"/>
</dbReference>
<dbReference type="SMART" id="SM00356">
    <property type="entry name" value="ZnF_C3H1"/>
    <property type="match status" value="2"/>
</dbReference>
<evidence type="ECO:0000256" key="4">
    <source>
        <dbReference type="ARBA" id="ARBA00022833"/>
    </source>
</evidence>
<feature type="zinc finger region" description="C3H1-type" evidence="6">
    <location>
        <begin position="37"/>
        <end position="65"/>
    </location>
</feature>
<dbReference type="AlphaFoldDB" id="A0A8S9KPH2"/>
<dbReference type="InterPro" id="IPR045877">
    <property type="entry name" value="ZFP36-like"/>
</dbReference>
<keyword evidence="3 6" id="KW-0863">Zinc-finger</keyword>
<evidence type="ECO:0000256" key="1">
    <source>
        <dbReference type="ARBA" id="ARBA00022723"/>
    </source>
</evidence>
<comment type="caution">
    <text evidence="9">The sequence shown here is derived from an EMBL/GenBank/DDBJ whole genome shotgun (WGS) entry which is preliminary data.</text>
</comment>
<keyword evidence="2" id="KW-0677">Repeat</keyword>
<dbReference type="InterPro" id="IPR000571">
    <property type="entry name" value="Znf_CCCH"/>
</dbReference>
<organism evidence="9 10">
    <name type="scientific">Brassica cretica</name>
    <name type="common">Mustard</name>
    <dbReference type="NCBI Taxonomy" id="69181"/>
    <lineage>
        <taxon>Eukaryota</taxon>
        <taxon>Viridiplantae</taxon>
        <taxon>Streptophyta</taxon>
        <taxon>Embryophyta</taxon>
        <taxon>Tracheophyta</taxon>
        <taxon>Spermatophyta</taxon>
        <taxon>Magnoliopsida</taxon>
        <taxon>eudicotyledons</taxon>
        <taxon>Gunneridae</taxon>
        <taxon>Pentapetalae</taxon>
        <taxon>rosids</taxon>
        <taxon>malvids</taxon>
        <taxon>Brassicales</taxon>
        <taxon>Brassicaceae</taxon>
        <taxon>Brassiceae</taxon>
        <taxon>Brassica</taxon>
    </lineage>
</organism>
<evidence type="ECO:0000259" key="8">
    <source>
        <dbReference type="PROSITE" id="PS50103"/>
    </source>
</evidence>
<dbReference type="GO" id="GO:0003729">
    <property type="term" value="F:mRNA binding"/>
    <property type="evidence" value="ECO:0007669"/>
    <property type="project" value="InterPro"/>
</dbReference>
<dbReference type="PROSITE" id="PS50103">
    <property type="entry name" value="ZF_C3H1"/>
    <property type="match status" value="2"/>
</dbReference>
<feature type="zinc finger region" description="C3H1-type" evidence="6">
    <location>
        <begin position="173"/>
        <end position="200"/>
    </location>
</feature>
<reference evidence="9" key="1">
    <citation type="submission" date="2019-12" db="EMBL/GenBank/DDBJ databases">
        <title>Genome sequencing and annotation of Brassica cretica.</title>
        <authorList>
            <person name="Studholme D.J."/>
            <person name="Sarris P.F."/>
        </authorList>
    </citation>
    <scope>NUCLEOTIDE SEQUENCE</scope>
    <source>
        <strain evidence="9">PFS-001/15</strain>
        <tissue evidence="9">Leaf</tissue>
    </source>
</reference>
<evidence type="ECO:0000256" key="6">
    <source>
        <dbReference type="PROSITE-ProRule" id="PRU00723"/>
    </source>
</evidence>
<evidence type="ECO:0000313" key="10">
    <source>
        <dbReference type="Proteomes" id="UP000712281"/>
    </source>
</evidence>
<dbReference type="Gene3D" id="4.10.1000.10">
    <property type="entry name" value="Zinc finger, CCCH-type"/>
    <property type="match status" value="2"/>
</dbReference>
<feature type="domain" description="C3H1-type" evidence="8">
    <location>
        <begin position="173"/>
        <end position="200"/>
    </location>
</feature>
<dbReference type="SUPFAM" id="SSF90229">
    <property type="entry name" value="CCCH zinc finger"/>
    <property type="match status" value="2"/>
</dbReference>
<evidence type="ECO:0000256" key="7">
    <source>
        <dbReference type="SAM" id="MobiDB-lite"/>
    </source>
</evidence>
<feature type="compositionally biased region" description="Polar residues" evidence="7">
    <location>
        <begin position="10"/>
        <end position="20"/>
    </location>
</feature>
<dbReference type="SUPFAM" id="SSF54791">
    <property type="entry name" value="Eukaryotic type KH-domain (KH-domain type I)"/>
    <property type="match status" value="1"/>
</dbReference>
<feature type="domain" description="C3H1-type" evidence="8">
    <location>
        <begin position="37"/>
        <end position="65"/>
    </location>
</feature>
<keyword evidence="4 6" id="KW-0862">Zinc</keyword>
<dbReference type="Gene3D" id="3.30.1370.10">
    <property type="entry name" value="K Homology domain, type 1"/>
    <property type="match status" value="1"/>
</dbReference>
<feature type="region of interest" description="Disordered" evidence="7">
    <location>
        <begin position="1"/>
        <end position="36"/>
    </location>
</feature>
<name>A0A8S9KPH2_BRACR</name>
<keyword evidence="5" id="KW-0694">RNA-binding</keyword>
<evidence type="ECO:0000313" key="9">
    <source>
        <dbReference type="EMBL" id="KAF2597210.1"/>
    </source>
</evidence>
<dbReference type="EMBL" id="QGKW02000717">
    <property type="protein sequence ID" value="KAF2597210.1"/>
    <property type="molecule type" value="Genomic_DNA"/>
</dbReference>
<dbReference type="Pfam" id="PF00642">
    <property type="entry name" value="zf-CCCH"/>
    <property type="match status" value="2"/>
</dbReference>
<evidence type="ECO:0000256" key="3">
    <source>
        <dbReference type="ARBA" id="ARBA00022771"/>
    </source>
</evidence>
<dbReference type="FunFam" id="4.10.1000.10:FF:000003">
    <property type="entry name" value="Zinc finger CCCH domain-containing protein"/>
    <property type="match status" value="1"/>
</dbReference>
<sequence length="208" mass="22926">MDTHKRGHSDTVSSSNSNVGSKRPKQAEMESVSTGLRSKTKPCKDFFSTNGCPLGENCRFLHYVPGGYKAVAKMLNLEPQIAESSKKTQTSSSASVTAKIIVTAIIGKDGNRTKQIFHETGVKLPIEDHERDPNLKNVEIDGNYDQINEANGRMRELIRRFGSDPANSAPRSSYKSELCEKFAAGECNYGDRCHFAHGVAELRWSGND</sequence>
<dbReference type="InterPro" id="IPR004088">
    <property type="entry name" value="KH_dom_type_1"/>
</dbReference>
<evidence type="ECO:0000256" key="2">
    <source>
        <dbReference type="ARBA" id="ARBA00022737"/>
    </source>
</evidence>
<accession>A0A8S9KPH2</accession>
<proteinExistence type="predicted"/>
<dbReference type="InterPro" id="IPR036855">
    <property type="entry name" value="Znf_CCCH_sf"/>
</dbReference>
<dbReference type="PANTHER" id="PTHR12547:SF173">
    <property type="entry name" value="ZINC FINGER CCCH DOMAIN-CONTAINING PROTEIN 52"/>
    <property type="match status" value="1"/>
</dbReference>
<keyword evidence="1 6" id="KW-0479">Metal-binding</keyword>
<gene>
    <name evidence="9" type="ORF">F2Q68_00007138</name>
</gene>
<dbReference type="GO" id="GO:0006355">
    <property type="term" value="P:regulation of DNA-templated transcription"/>
    <property type="evidence" value="ECO:0007669"/>
    <property type="project" value="UniProtKB-ARBA"/>
</dbReference>
<dbReference type="PROSITE" id="PS50084">
    <property type="entry name" value="KH_TYPE_1"/>
    <property type="match status" value="1"/>
</dbReference>
<dbReference type="PANTHER" id="PTHR12547">
    <property type="entry name" value="CCCH ZINC FINGER/TIS11-RELATED"/>
    <property type="match status" value="1"/>
</dbReference>
<evidence type="ECO:0000256" key="5">
    <source>
        <dbReference type="PROSITE-ProRule" id="PRU00117"/>
    </source>
</evidence>
<dbReference type="GO" id="GO:0008270">
    <property type="term" value="F:zinc ion binding"/>
    <property type="evidence" value="ECO:0007669"/>
    <property type="project" value="UniProtKB-KW"/>
</dbReference>
<protein>
    <recommendedName>
        <fullName evidence="8">C3H1-type domain-containing protein</fullName>
    </recommendedName>
</protein>
<dbReference type="InterPro" id="IPR036612">
    <property type="entry name" value="KH_dom_type_1_sf"/>
</dbReference>
<dbReference type="Proteomes" id="UP000712281">
    <property type="component" value="Unassembled WGS sequence"/>
</dbReference>